<dbReference type="Gene3D" id="3.90.175.10">
    <property type="entry name" value="Diphtheria Toxin, domain 1"/>
    <property type="match status" value="1"/>
</dbReference>
<accession>A0ABP0L1F2</accession>
<organism evidence="2 4">
    <name type="scientific">Durusdinium trenchii</name>
    <dbReference type="NCBI Taxonomy" id="1381693"/>
    <lineage>
        <taxon>Eukaryota</taxon>
        <taxon>Sar</taxon>
        <taxon>Alveolata</taxon>
        <taxon>Dinophyceae</taxon>
        <taxon>Suessiales</taxon>
        <taxon>Symbiodiniaceae</taxon>
        <taxon>Durusdinium</taxon>
    </lineage>
</organism>
<evidence type="ECO:0000313" key="2">
    <source>
        <dbReference type="EMBL" id="CAK9032997.1"/>
    </source>
</evidence>
<protein>
    <recommendedName>
        <fullName evidence="1">PARP catalytic domain-containing protein</fullName>
    </recommendedName>
</protein>
<dbReference type="EMBL" id="CAXAMN010011001">
    <property type="protein sequence ID" value="CAK9033336.1"/>
    <property type="molecule type" value="Genomic_DNA"/>
</dbReference>
<keyword evidence="4" id="KW-1185">Reference proteome</keyword>
<proteinExistence type="predicted"/>
<reference evidence="2 4" key="1">
    <citation type="submission" date="2024-02" db="EMBL/GenBank/DDBJ databases">
        <authorList>
            <person name="Chen Y."/>
            <person name="Shah S."/>
            <person name="Dougan E. K."/>
            <person name="Thang M."/>
            <person name="Chan C."/>
        </authorList>
    </citation>
    <scope>NUCLEOTIDE SEQUENCE [LARGE SCALE GENOMIC DNA]</scope>
</reference>
<dbReference type="Proteomes" id="UP001642484">
    <property type="component" value="Unassembled WGS sequence"/>
</dbReference>
<dbReference type="InterPro" id="IPR012317">
    <property type="entry name" value="Poly(ADP-ribose)pol_cat_dom"/>
</dbReference>
<evidence type="ECO:0000313" key="4">
    <source>
        <dbReference type="Proteomes" id="UP001642484"/>
    </source>
</evidence>
<comment type="caution">
    <text evidence="2">The sequence shown here is derived from an EMBL/GenBank/DDBJ whole genome shotgun (WGS) entry which is preliminary data.</text>
</comment>
<gene>
    <name evidence="2" type="ORF">CCMP2556_LOCUS18882</name>
    <name evidence="3" type="ORF">CCMP2556_LOCUS19030</name>
</gene>
<dbReference type="PANTHER" id="PTHR36542:SF2">
    <property type="entry name" value="GIG2-LIKE PROTEIN DRED-RELATED"/>
    <property type="match status" value="1"/>
</dbReference>
<feature type="domain" description="PARP catalytic" evidence="1">
    <location>
        <begin position="1"/>
        <end position="64"/>
    </location>
</feature>
<name>A0ABP0L1F2_9DINO</name>
<dbReference type="SUPFAM" id="SSF56399">
    <property type="entry name" value="ADP-ribosylation"/>
    <property type="match status" value="1"/>
</dbReference>
<dbReference type="EMBL" id="CAXAMN010010890">
    <property type="protein sequence ID" value="CAK9032997.1"/>
    <property type="molecule type" value="Genomic_DNA"/>
</dbReference>
<dbReference type="PANTHER" id="PTHR36542">
    <property type="entry name" value="GIG2-LIKE PROTEIN DRED-RELATED"/>
    <property type="match status" value="1"/>
</dbReference>
<evidence type="ECO:0000259" key="1">
    <source>
        <dbReference type="Pfam" id="PF00644"/>
    </source>
</evidence>
<evidence type="ECO:0000313" key="3">
    <source>
        <dbReference type="EMBL" id="CAK9033336.1"/>
    </source>
</evidence>
<sequence length="110" mass="11960">MYHGTSANSAAQIELGGFCPSVDGMLGRGVYLSRDISKAQQYGAIILMCQVSVGRVARIDHQGHPLQKSWSASGFDTAWVPPRFYMVSCGLEEACISDPAKIRVLDRVRA</sequence>
<dbReference type="Pfam" id="PF00644">
    <property type="entry name" value="PARP"/>
    <property type="match status" value="1"/>
</dbReference>